<dbReference type="InterPro" id="IPR017441">
    <property type="entry name" value="Protein_kinase_ATP_BS"/>
</dbReference>
<dbReference type="Gene3D" id="1.10.510.10">
    <property type="entry name" value="Transferase(Phosphotransferase) domain 1"/>
    <property type="match status" value="1"/>
</dbReference>
<dbReference type="GO" id="GO:0004672">
    <property type="term" value="F:protein kinase activity"/>
    <property type="evidence" value="ECO:0007669"/>
    <property type="project" value="InterPro"/>
</dbReference>
<evidence type="ECO:0000256" key="1">
    <source>
        <dbReference type="ARBA" id="ARBA00008874"/>
    </source>
</evidence>
<dbReference type="SMART" id="SM00220">
    <property type="entry name" value="S_TKc"/>
    <property type="match status" value="1"/>
</dbReference>
<dbReference type="AlphaFoldDB" id="A0AAW1QIT8"/>
<gene>
    <name evidence="9" type="ORF">WJX81_008022</name>
</gene>
<evidence type="ECO:0000256" key="6">
    <source>
        <dbReference type="PROSITE-ProRule" id="PRU10141"/>
    </source>
</evidence>
<keyword evidence="10" id="KW-1185">Reference proteome</keyword>
<dbReference type="InterPro" id="IPR000719">
    <property type="entry name" value="Prot_kinase_dom"/>
</dbReference>
<feature type="region of interest" description="Disordered" evidence="7">
    <location>
        <begin position="1"/>
        <end position="38"/>
    </location>
</feature>
<comment type="similarity">
    <text evidence="1">Belongs to the protein kinase superfamily. STE Ser/Thr protein kinase family. STE20 subfamily.</text>
</comment>
<dbReference type="InterPro" id="IPR011009">
    <property type="entry name" value="Kinase-like_dom_sf"/>
</dbReference>
<feature type="region of interest" description="Disordered" evidence="7">
    <location>
        <begin position="633"/>
        <end position="672"/>
    </location>
</feature>
<comment type="caution">
    <text evidence="9">The sequence shown here is derived from an EMBL/GenBank/DDBJ whole genome shotgun (WGS) entry which is preliminary data.</text>
</comment>
<dbReference type="Pfam" id="PF00069">
    <property type="entry name" value="Pkinase"/>
    <property type="match status" value="1"/>
</dbReference>
<protein>
    <recommendedName>
        <fullName evidence="8">Protein kinase domain-containing protein</fullName>
    </recommendedName>
</protein>
<dbReference type="PANTHER" id="PTHR48014:SF21">
    <property type="entry name" value="SERINE_THREONINE-PROTEIN KINASE FRAY2"/>
    <property type="match status" value="1"/>
</dbReference>
<reference evidence="9 10" key="1">
    <citation type="journal article" date="2024" name="Nat. Commun.">
        <title>Phylogenomics reveals the evolutionary origins of lichenization in chlorophyte algae.</title>
        <authorList>
            <person name="Puginier C."/>
            <person name="Libourel C."/>
            <person name="Otte J."/>
            <person name="Skaloud P."/>
            <person name="Haon M."/>
            <person name="Grisel S."/>
            <person name="Petersen M."/>
            <person name="Berrin J.G."/>
            <person name="Delaux P.M."/>
            <person name="Dal Grande F."/>
            <person name="Keller J."/>
        </authorList>
    </citation>
    <scope>NUCLEOTIDE SEQUENCE [LARGE SCALE GENOMIC DNA]</scope>
    <source>
        <strain evidence="9 10">SAG 245.80</strain>
    </source>
</reference>
<dbReference type="InterPro" id="IPR008271">
    <property type="entry name" value="Ser/Thr_kinase_AS"/>
</dbReference>
<dbReference type="SUPFAM" id="SSF56112">
    <property type="entry name" value="Protein kinase-like (PK-like)"/>
    <property type="match status" value="1"/>
</dbReference>
<evidence type="ECO:0000313" key="9">
    <source>
        <dbReference type="EMBL" id="KAK9821309.1"/>
    </source>
</evidence>
<dbReference type="GO" id="GO:0005524">
    <property type="term" value="F:ATP binding"/>
    <property type="evidence" value="ECO:0007669"/>
    <property type="project" value="UniProtKB-UniRule"/>
</dbReference>
<dbReference type="PROSITE" id="PS00107">
    <property type="entry name" value="PROTEIN_KINASE_ATP"/>
    <property type="match status" value="1"/>
</dbReference>
<dbReference type="EMBL" id="JALJOU010000104">
    <property type="protein sequence ID" value="KAK9821309.1"/>
    <property type="molecule type" value="Genomic_DNA"/>
</dbReference>
<name>A0AAW1QIT8_9CHLO</name>
<keyword evidence="3 6" id="KW-0547">Nucleotide-binding</keyword>
<evidence type="ECO:0000256" key="7">
    <source>
        <dbReference type="SAM" id="MobiDB-lite"/>
    </source>
</evidence>
<dbReference type="PANTHER" id="PTHR48014">
    <property type="entry name" value="SERINE/THREONINE-PROTEIN KINASE FRAY2"/>
    <property type="match status" value="1"/>
</dbReference>
<feature type="binding site" evidence="6">
    <location>
        <position position="82"/>
    </location>
    <ligand>
        <name>ATP</name>
        <dbReference type="ChEBI" id="CHEBI:30616"/>
    </ligand>
</feature>
<evidence type="ECO:0000313" key="10">
    <source>
        <dbReference type="Proteomes" id="UP001445335"/>
    </source>
</evidence>
<dbReference type="PROSITE" id="PS00108">
    <property type="entry name" value="PROTEIN_KINASE_ST"/>
    <property type="match status" value="1"/>
</dbReference>
<organism evidence="9 10">
    <name type="scientific">Elliptochloris bilobata</name>
    <dbReference type="NCBI Taxonomy" id="381761"/>
    <lineage>
        <taxon>Eukaryota</taxon>
        <taxon>Viridiplantae</taxon>
        <taxon>Chlorophyta</taxon>
        <taxon>core chlorophytes</taxon>
        <taxon>Trebouxiophyceae</taxon>
        <taxon>Trebouxiophyceae incertae sedis</taxon>
        <taxon>Elliptochloris clade</taxon>
        <taxon>Elliptochloris</taxon>
    </lineage>
</organism>
<feature type="domain" description="Protein kinase" evidence="8">
    <location>
        <begin position="53"/>
        <end position="320"/>
    </location>
</feature>
<keyword evidence="2" id="KW-0808">Transferase</keyword>
<proteinExistence type="inferred from homology"/>
<evidence type="ECO:0000256" key="5">
    <source>
        <dbReference type="ARBA" id="ARBA00022840"/>
    </source>
</evidence>
<evidence type="ECO:0000256" key="3">
    <source>
        <dbReference type="ARBA" id="ARBA00022741"/>
    </source>
</evidence>
<dbReference type="GO" id="GO:0043539">
    <property type="term" value="F:protein serine/threonine kinase activator activity"/>
    <property type="evidence" value="ECO:0007669"/>
    <property type="project" value="InterPro"/>
</dbReference>
<evidence type="ECO:0000256" key="4">
    <source>
        <dbReference type="ARBA" id="ARBA00022777"/>
    </source>
</evidence>
<dbReference type="InterPro" id="IPR047173">
    <property type="entry name" value="STRAD_A/B-like"/>
</dbReference>
<dbReference type="Proteomes" id="UP001445335">
    <property type="component" value="Unassembled WGS sequence"/>
</dbReference>
<feature type="region of interest" description="Disordered" evidence="7">
    <location>
        <begin position="344"/>
        <end position="369"/>
    </location>
</feature>
<dbReference type="PROSITE" id="PS50011">
    <property type="entry name" value="PROTEIN_KINASE_DOM"/>
    <property type="match status" value="1"/>
</dbReference>
<keyword evidence="5 6" id="KW-0067">ATP-binding</keyword>
<sequence>MLEPQCRAGARRFQAQHEPTAPEPRQRSLGRLKRSASRPDLDEAVYPASAGEYELLEVVGEGSTSKVWRALCKQLGLEVAVKRVNLERQDVDLDMMVWEAQLARRQRHANIMPLLASFLHGQELWLILPLCACTLRALLDQAHPKGVDERMAATILREVLAGVAYLHGRSIVHRDIKASNVCLGADGRVYLSDLGAAQKLQVRLSTGPCNFGSFVRLSTFVGTPAAMAPELFGNEGYSLPADIYSFGILMVEVVVGEPPFAHLPLDALAVKKVQCAAPVLSVAAKGHKFSEELCDVLAQCLMTNPADRPSAERLLAHRFFARRSARDAPALVSALLLRLAGRGAGEGEGRGRGLGLGSGSGLRQRSGGIERSWGSEADLRRLADGGGGGGSGSGFSGSWMGGSAKSLRGHDPMAQGHFDGVSSLPALVAAALQSCKGIFIGRGGMRGVGIQQMFHVGFVVARLPGPDGRPVWSAPCPLTITAAHLGVGVGWVTHEFVHFIANDHTMAALATTGLAGRDLSIVDLDEVGMDVDAVRAHFRQAQGASAQRLSALAIRTRSGVAVNIWRTYGVAEPDLEEIKRMYGRPVEPLALLQGKVPPPPASAYRGFDQYVDDLNVLAGAGEWAHADIGLHGTQASAPEQSGGSSTRSAPHTRQAFSTALGVHRYRTSSQDD</sequence>
<accession>A0AAW1QIT8</accession>
<dbReference type="Gene3D" id="3.30.200.20">
    <property type="entry name" value="Phosphorylase Kinase, domain 1"/>
    <property type="match status" value="1"/>
</dbReference>
<evidence type="ECO:0000259" key="8">
    <source>
        <dbReference type="PROSITE" id="PS50011"/>
    </source>
</evidence>
<feature type="compositionally biased region" description="Polar residues" evidence="7">
    <location>
        <begin position="633"/>
        <end position="657"/>
    </location>
</feature>
<keyword evidence="4" id="KW-0418">Kinase</keyword>
<evidence type="ECO:0000256" key="2">
    <source>
        <dbReference type="ARBA" id="ARBA00022679"/>
    </source>
</evidence>